<dbReference type="Proteomes" id="UP000324106">
    <property type="component" value="Chromosome"/>
</dbReference>
<name>A0A5P2B2T3_STRVZ</name>
<organism evidence="1 2">
    <name type="scientific">Streptomyces venezuelae</name>
    <dbReference type="NCBI Taxonomy" id="54571"/>
    <lineage>
        <taxon>Bacteria</taxon>
        <taxon>Bacillati</taxon>
        <taxon>Actinomycetota</taxon>
        <taxon>Actinomycetes</taxon>
        <taxon>Kitasatosporales</taxon>
        <taxon>Streptomycetaceae</taxon>
        <taxon>Streptomyces</taxon>
    </lineage>
</organism>
<dbReference type="OrthoDB" id="3288608at2"/>
<protein>
    <submittedName>
        <fullName evidence="1">Uncharacterized protein</fullName>
    </submittedName>
</protein>
<dbReference type="EMBL" id="CP029194">
    <property type="protein sequence ID" value="QES24270.1"/>
    <property type="molecule type" value="Genomic_DNA"/>
</dbReference>
<reference evidence="1 2" key="1">
    <citation type="submission" date="2018-05" db="EMBL/GenBank/DDBJ databases">
        <title>Streptomyces venezuelae.</title>
        <authorList>
            <person name="Kim W."/>
            <person name="Lee N."/>
            <person name="Cho B.-K."/>
        </authorList>
    </citation>
    <scope>NUCLEOTIDE SEQUENCE [LARGE SCALE GENOMIC DNA]</scope>
    <source>
        <strain evidence="1 2">ATCC 15068</strain>
    </source>
</reference>
<dbReference type="RefSeq" id="WP_150273846.1">
    <property type="nucleotide sequence ID" value="NZ_CP029194.1"/>
</dbReference>
<evidence type="ECO:0000313" key="2">
    <source>
        <dbReference type="Proteomes" id="UP000324106"/>
    </source>
</evidence>
<proteinExistence type="predicted"/>
<gene>
    <name evidence="1" type="ORF">DEJ46_38560</name>
</gene>
<accession>A0A5P2B2T3</accession>
<evidence type="ECO:0000313" key="1">
    <source>
        <dbReference type="EMBL" id="QES24270.1"/>
    </source>
</evidence>
<sequence>MFDFGIAGYQPAWLDSRGGVVQEHGHRLRGLAGRNLTRVWMVWDLRDDEWFCDCPVLFDFDGQQVEINHQKLGDLSLTWNMIDPTRPVRWPGFDLQWRPEPLPGLQALRGLPLMGAELLEWTGGDAAEGNIDISFAFETGRATVFNALDENGVSFAPPGPIQRLHPFH</sequence>
<dbReference type="AlphaFoldDB" id="A0A5P2B2T3"/>